<dbReference type="PANTHER" id="PTHR30204">
    <property type="entry name" value="REDOX-CYCLING DRUG-SENSING TRANSCRIPTIONAL ACTIVATOR SOXR"/>
    <property type="match status" value="1"/>
</dbReference>
<evidence type="ECO:0000256" key="2">
    <source>
        <dbReference type="SAM" id="MobiDB-lite"/>
    </source>
</evidence>
<evidence type="ECO:0000259" key="3">
    <source>
        <dbReference type="PROSITE" id="PS50937"/>
    </source>
</evidence>
<dbReference type="InterPro" id="IPR000551">
    <property type="entry name" value="MerR-type_HTH_dom"/>
</dbReference>
<protein>
    <submittedName>
        <fullName evidence="4">MerR family transcriptional regulator</fullName>
    </submittedName>
</protein>
<comment type="caution">
    <text evidence="4">The sequence shown here is derived from an EMBL/GenBank/DDBJ whole genome shotgun (WGS) entry which is preliminary data.</text>
</comment>
<dbReference type="SUPFAM" id="SSF46955">
    <property type="entry name" value="Putative DNA-binding domain"/>
    <property type="match status" value="1"/>
</dbReference>
<feature type="region of interest" description="Disordered" evidence="2">
    <location>
        <begin position="106"/>
        <end position="136"/>
    </location>
</feature>
<evidence type="ECO:0000256" key="1">
    <source>
        <dbReference type="ARBA" id="ARBA00023125"/>
    </source>
</evidence>
<feature type="region of interest" description="Disordered" evidence="2">
    <location>
        <begin position="1"/>
        <end position="27"/>
    </location>
</feature>
<dbReference type="PANTHER" id="PTHR30204:SF89">
    <property type="entry name" value="HTH MERR-TYPE DOMAIN-CONTAINING PROTEIN"/>
    <property type="match status" value="1"/>
</dbReference>
<accession>A0ABP4VS20</accession>
<sequence length="249" mass="26771">MTGARAAHGEPPATGDTPEPWPRGISRQATMRISDVLAQLGPEFPAVSHSKLRFLEDQGLIDPVRTPSGYRQYSPADVERLRFVLTEQRDSYLPLKVIKERLAEMDEGQPAPGPAPRLAEEPAAAAPARRRWTAESVAEATGTSTAFVQQLVGAGVLRPGAGGQLDAGAADVVRIAVRLAEHGIEPRHLRSLRTSADRHVGLVDQLVAPYRSQQTPSGRAQAAELAAELGELLARLHTAWVRRGTGDLV</sequence>
<dbReference type="EMBL" id="BAAAPM010000008">
    <property type="protein sequence ID" value="GAA1736169.1"/>
    <property type="molecule type" value="Genomic_DNA"/>
</dbReference>
<dbReference type="InterPro" id="IPR047057">
    <property type="entry name" value="MerR_fam"/>
</dbReference>
<reference evidence="5" key="1">
    <citation type="journal article" date="2019" name="Int. J. Syst. Evol. Microbiol.">
        <title>The Global Catalogue of Microorganisms (GCM) 10K type strain sequencing project: providing services to taxonomists for standard genome sequencing and annotation.</title>
        <authorList>
            <consortium name="The Broad Institute Genomics Platform"/>
            <consortium name="The Broad Institute Genome Sequencing Center for Infectious Disease"/>
            <person name="Wu L."/>
            <person name="Ma J."/>
        </authorList>
    </citation>
    <scope>NUCLEOTIDE SEQUENCE [LARGE SCALE GENOMIC DNA]</scope>
    <source>
        <strain evidence="5">JCM 15589</strain>
    </source>
</reference>
<evidence type="ECO:0000313" key="4">
    <source>
        <dbReference type="EMBL" id="GAA1736169.1"/>
    </source>
</evidence>
<dbReference type="Pfam" id="PF13411">
    <property type="entry name" value="MerR_1"/>
    <property type="match status" value="1"/>
</dbReference>
<organism evidence="4 5">
    <name type="scientific">Isoptericola hypogeus</name>
    <dbReference type="NCBI Taxonomy" id="300179"/>
    <lineage>
        <taxon>Bacteria</taxon>
        <taxon>Bacillati</taxon>
        <taxon>Actinomycetota</taxon>
        <taxon>Actinomycetes</taxon>
        <taxon>Micrococcales</taxon>
        <taxon>Promicromonosporaceae</taxon>
        <taxon>Isoptericola</taxon>
    </lineage>
</organism>
<proteinExistence type="predicted"/>
<dbReference type="CDD" id="cd00592">
    <property type="entry name" value="HTH_MerR-like"/>
    <property type="match status" value="1"/>
</dbReference>
<dbReference type="PROSITE" id="PS50937">
    <property type="entry name" value="HTH_MERR_2"/>
    <property type="match status" value="1"/>
</dbReference>
<name>A0ABP4VS20_9MICO</name>
<feature type="domain" description="HTH merR-type" evidence="3">
    <location>
        <begin position="47"/>
        <end position="104"/>
    </location>
</feature>
<dbReference type="SMART" id="SM00422">
    <property type="entry name" value="HTH_MERR"/>
    <property type="match status" value="1"/>
</dbReference>
<dbReference type="InterPro" id="IPR009061">
    <property type="entry name" value="DNA-bd_dom_put_sf"/>
</dbReference>
<dbReference type="Gene3D" id="1.10.1660.10">
    <property type="match status" value="1"/>
</dbReference>
<keyword evidence="1" id="KW-0238">DNA-binding</keyword>
<dbReference type="Proteomes" id="UP001501138">
    <property type="component" value="Unassembled WGS sequence"/>
</dbReference>
<keyword evidence="5" id="KW-1185">Reference proteome</keyword>
<gene>
    <name evidence="4" type="ORF">GCM10009809_34190</name>
</gene>
<evidence type="ECO:0000313" key="5">
    <source>
        <dbReference type="Proteomes" id="UP001501138"/>
    </source>
</evidence>